<evidence type="ECO:0000256" key="1">
    <source>
        <dbReference type="SAM" id="SignalP"/>
    </source>
</evidence>
<name>A0A1C6INL2_9FIRM</name>
<accession>A0A1C6INL2</accession>
<keyword evidence="1" id="KW-0732">Signal</keyword>
<sequence>MHTRLRAPARLLLALLAAVSLVGCGAEQDPAPEPTNLYRTFISEQAAEMGYLQQSTYTFPWRTPTSSSQKLGLCSAYIGDLDGDSQKELLTAAIPKDQQGSAQFVAAVYGLRDGQVRQIGQLCSLPTLQYGSEHKQLFIREKDGVRYLCVTSQSMQSPFLPDWGSALWVYQLKDGKLRPVRSYAFTHSEAGNRYTGEGITLFDTAAEPGTAQRYESEQAAIDGIRQDLDAYGLQDQAVAAENPDALRRFAFGDPVRKDSATQPIFALEASFNADTAQTVSVKLKDATSLPGLLK</sequence>
<feature type="chain" id="PRO_5039441179" description="FG-GAP repeat" evidence="1">
    <location>
        <begin position="26"/>
        <end position="294"/>
    </location>
</feature>
<evidence type="ECO:0008006" key="3">
    <source>
        <dbReference type="Google" id="ProtNLM"/>
    </source>
</evidence>
<dbReference type="EMBL" id="FMHG01000001">
    <property type="protein sequence ID" value="SCJ71457.1"/>
    <property type="molecule type" value="Genomic_DNA"/>
</dbReference>
<proteinExistence type="predicted"/>
<protein>
    <recommendedName>
        <fullName evidence="3">FG-GAP repeat</fullName>
    </recommendedName>
</protein>
<evidence type="ECO:0000313" key="2">
    <source>
        <dbReference type="EMBL" id="SCJ71457.1"/>
    </source>
</evidence>
<organism evidence="2">
    <name type="scientific">uncultured Anaerotruncus sp</name>
    <dbReference type="NCBI Taxonomy" id="905011"/>
    <lineage>
        <taxon>Bacteria</taxon>
        <taxon>Bacillati</taxon>
        <taxon>Bacillota</taxon>
        <taxon>Clostridia</taxon>
        <taxon>Eubacteriales</taxon>
        <taxon>Oscillospiraceae</taxon>
        <taxon>Anaerotruncus</taxon>
        <taxon>environmental samples</taxon>
    </lineage>
</organism>
<feature type="signal peptide" evidence="1">
    <location>
        <begin position="1"/>
        <end position="25"/>
    </location>
</feature>
<reference evidence="2" key="1">
    <citation type="submission" date="2015-09" db="EMBL/GenBank/DDBJ databases">
        <authorList>
            <consortium name="Pathogen Informatics"/>
        </authorList>
    </citation>
    <scope>NUCLEOTIDE SEQUENCE</scope>
    <source>
        <strain evidence="2">2789STDY5834896</strain>
    </source>
</reference>
<dbReference type="AlphaFoldDB" id="A0A1C6INL2"/>
<gene>
    <name evidence="2" type="ORF">SAMEA3545359_01582</name>
</gene>
<dbReference type="PROSITE" id="PS51257">
    <property type="entry name" value="PROKAR_LIPOPROTEIN"/>
    <property type="match status" value="1"/>
</dbReference>